<dbReference type="Pfam" id="PF00041">
    <property type="entry name" value="fn3"/>
    <property type="match status" value="2"/>
</dbReference>
<dbReference type="PROSITE" id="PS50853">
    <property type="entry name" value="FN3"/>
    <property type="match status" value="2"/>
</dbReference>
<dbReference type="SUPFAM" id="SSF49265">
    <property type="entry name" value="Fibronectin type III"/>
    <property type="match status" value="1"/>
</dbReference>
<dbReference type="Gene3D" id="2.60.40.10">
    <property type="entry name" value="Immunoglobulins"/>
    <property type="match status" value="2"/>
</dbReference>
<dbReference type="InterPro" id="IPR003961">
    <property type="entry name" value="FN3_dom"/>
</dbReference>
<evidence type="ECO:0000313" key="5">
    <source>
        <dbReference type="Proteomes" id="UP001346869"/>
    </source>
</evidence>
<feature type="region of interest" description="Disordered" evidence="1">
    <location>
        <begin position="117"/>
        <end position="205"/>
    </location>
</feature>
<feature type="compositionally biased region" description="Low complexity" evidence="1">
    <location>
        <begin position="468"/>
        <end position="478"/>
    </location>
</feature>
<feature type="compositionally biased region" description="Polar residues" evidence="1">
    <location>
        <begin position="420"/>
        <end position="429"/>
    </location>
</feature>
<evidence type="ECO:0000256" key="2">
    <source>
        <dbReference type="SAM" id="SignalP"/>
    </source>
</evidence>
<keyword evidence="2" id="KW-0732">Signal</keyword>
<evidence type="ECO:0000259" key="3">
    <source>
        <dbReference type="PROSITE" id="PS50853"/>
    </source>
</evidence>
<reference evidence="4 5" key="2">
    <citation type="journal article" date="2023" name="Mol. Biol. Evol.">
        <title>Genomics of Secondarily Temperate Adaptation in the Only Non-Antarctic Icefish.</title>
        <authorList>
            <person name="Rivera-Colon A.G."/>
            <person name="Rayamajhi N."/>
            <person name="Minhas B.F."/>
            <person name="Madrigal G."/>
            <person name="Bilyk K.T."/>
            <person name="Yoon V."/>
            <person name="Hune M."/>
            <person name="Gregory S."/>
            <person name="Cheng C.H.C."/>
            <person name="Catchen J.M."/>
        </authorList>
    </citation>
    <scope>NUCLEOTIDE SEQUENCE [LARGE SCALE GENOMIC DNA]</scope>
    <source>
        <strain evidence="4">JMC-PN-2008</strain>
    </source>
</reference>
<gene>
    <name evidence="4" type="ORF">PBY51_006716</name>
</gene>
<feature type="domain" description="Fibronectin type-III" evidence="3">
    <location>
        <begin position="241"/>
        <end position="337"/>
    </location>
</feature>
<evidence type="ECO:0000313" key="4">
    <source>
        <dbReference type="EMBL" id="KAK5852881.1"/>
    </source>
</evidence>
<sequence>MLRLTSLLTAWLLGLSRISGLALGFTPRAGRAAEKPLRSHNGKQTSVDKGLRERWEPSIHLDGRPVDRFVISSNKPTRSHRVAKAGKDSSPHLMEDVDPEWVNLDGFAVLGVAPVRNSTKGPVRSRKTAARKQSSVQRPTRVNRTAHPSGASNARTHRRAPQSSSGPRQPERALAGAPLLEQRRQHHTKPQSDQRNRNTAKLTSESVHVVSLQAQKSMGRSAPANRAITTKTTTPEPPDYEAQDIGVRVMSPQSVLISWVDPAVEMGKVGPGDIRSYTIKYREKGESARWEYKDSTQRRMLIDTLSADGMYEFSVRISQGDNHGKWSVSVFQRTPESAPSGPPENFEVKPLRGKGTAVIATWDPPEEPNGRIREYIMSYAPAMKPFGMKSVTYRSSTTTATVDGLTPGERYIFKIRATNRRGQGPQSKVLSVVMPGSSSRASSSSKDSRKTSHTPSKQDTDHEESDLQTTEATKEPTTTPQPRPAAPAIRRGRPLSESRSYHSIFSSVRGSVRNKGNRGSSRGRVQDREEEERGESTHNANSN</sequence>
<dbReference type="SMART" id="SM00060">
    <property type="entry name" value="FN3"/>
    <property type="match status" value="2"/>
</dbReference>
<dbReference type="InterPro" id="IPR036116">
    <property type="entry name" value="FN3_sf"/>
</dbReference>
<feature type="compositionally biased region" description="Polar residues" evidence="1">
    <location>
        <begin position="131"/>
        <end position="143"/>
    </location>
</feature>
<dbReference type="PRINTS" id="PR00014">
    <property type="entry name" value="FNTYPEIII"/>
</dbReference>
<feature type="region of interest" description="Disordered" evidence="1">
    <location>
        <begin position="72"/>
        <end position="91"/>
    </location>
</feature>
<protein>
    <recommendedName>
        <fullName evidence="3">Fibronectin type-III domain-containing protein</fullName>
    </recommendedName>
</protein>
<feature type="signal peptide" evidence="2">
    <location>
        <begin position="1"/>
        <end position="24"/>
    </location>
</feature>
<dbReference type="InterPro" id="IPR013783">
    <property type="entry name" value="Ig-like_fold"/>
</dbReference>
<dbReference type="CDD" id="cd00063">
    <property type="entry name" value="FN3"/>
    <property type="match status" value="2"/>
</dbReference>
<dbReference type="Proteomes" id="UP001346869">
    <property type="component" value="Unassembled WGS sequence"/>
</dbReference>
<feature type="chain" id="PRO_5042899242" description="Fibronectin type-III domain-containing protein" evidence="2">
    <location>
        <begin position="25"/>
        <end position="543"/>
    </location>
</feature>
<comment type="caution">
    <text evidence="4">The sequence shown here is derived from an EMBL/GenBank/DDBJ whole genome shotgun (WGS) entry which is preliminary data.</text>
</comment>
<keyword evidence="5" id="KW-1185">Reference proteome</keyword>
<feature type="region of interest" description="Disordered" evidence="1">
    <location>
        <begin position="416"/>
        <end position="543"/>
    </location>
</feature>
<feature type="domain" description="Fibronectin type-III" evidence="3">
    <location>
        <begin position="342"/>
        <end position="437"/>
    </location>
</feature>
<reference evidence="4 5" key="1">
    <citation type="journal article" date="2023" name="Genes (Basel)">
        <title>Chromosome-Level Genome Assembly and Circadian Gene Repertoire of the Patagonia Blennie Eleginops maclovinus-The Closest Ancestral Proxy of Antarctic Cryonotothenioids.</title>
        <authorList>
            <person name="Cheng C.C."/>
            <person name="Rivera-Colon A.G."/>
            <person name="Minhas B.F."/>
            <person name="Wilson L."/>
            <person name="Rayamajhi N."/>
            <person name="Vargas-Chacoff L."/>
            <person name="Catchen J.M."/>
        </authorList>
    </citation>
    <scope>NUCLEOTIDE SEQUENCE [LARGE SCALE GENOMIC DNA]</scope>
    <source>
        <strain evidence="4">JMC-PN-2008</strain>
    </source>
</reference>
<dbReference type="AlphaFoldDB" id="A0AAN8A588"/>
<dbReference type="EMBL" id="JAUZQC010000020">
    <property type="protein sequence ID" value="KAK5852881.1"/>
    <property type="molecule type" value="Genomic_DNA"/>
</dbReference>
<name>A0AAN8A588_ELEMC</name>
<accession>A0AAN8A588</accession>
<dbReference type="PANTHER" id="PTHR23197:SF8">
    <property type="entry name" value="FIBRONECTIN TYPE III DOMAIN-CONTAINING PROTEIN 1"/>
    <property type="match status" value="1"/>
</dbReference>
<evidence type="ECO:0000256" key="1">
    <source>
        <dbReference type="SAM" id="MobiDB-lite"/>
    </source>
</evidence>
<dbReference type="PANTHER" id="PTHR23197">
    <property type="entry name" value="TARSH-RELATED FIBRONECTIN DOMAIN-CONTAINING"/>
    <property type="match status" value="1"/>
</dbReference>
<proteinExistence type="predicted"/>
<feature type="compositionally biased region" description="Low complexity" evidence="1">
    <location>
        <begin position="508"/>
        <end position="523"/>
    </location>
</feature>
<organism evidence="4 5">
    <name type="scientific">Eleginops maclovinus</name>
    <name type="common">Patagonian blennie</name>
    <name type="synonym">Eleginus maclovinus</name>
    <dbReference type="NCBI Taxonomy" id="56733"/>
    <lineage>
        <taxon>Eukaryota</taxon>
        <taxon>Metazoa</taxon>
        <taxon>Chordata</taxon>
        <taxon>Craniata</taxon>
        <taxon>Vertebrata</taxon>
        <taxon>Euteleostomi</taxon>
        <taxon>Actinopterygii</taxon>
        <taxon>Neopterygii</taxon>
        <taxon>Teleostei</taxon>
        <taxon>Neoteleostei</taxon>
        <taxon>Acanthomorphata</taxon>
        <taxon>Eupercaria</taxon>
        <taxon>Perciformes</taxon>
        <taxon>Notothenioidei</taxon>
        <taxon>Eleginopidae</taxon>
        <taxon>Eleginops</taxon>
    </lineage>
</organism>
<feature type="compositionally biased region" description="Basic and acidic residues" evidence="1">
    <location>
        <begin position="446"/>
        <end position="460"/>
    </location>
</feature>